<reference evidence="2" key="1">
    <citation type="submission" date="2015-09" db="EMBL/GenBank/DDBJ databases">
        <title>De novo assembly of Pectinophora gossypiella (Pink Bollworm) gut transcriptome.</title>
        <authorList>
            <person name="Tassone E.E."/>
        </authorList>
    </citation>
    <scope>NUCLEOTIDE SEQUENCE</scope>
</reference>
<proteinExistence type="predicted"/>
<dbReference type="AlphaFoldDB" id="A0A1E1W9Q1"/>
<sequence length="107" mass="12558">EKSAKRQTAINEANAELKLPQANSTELQDYNQDVEMDYDENVDPVESDHEISRRTRQTTLEMYLQKIKKENMDRKLKIEEQVRNSLKSNPVRLDVLNFKVPAKPTIR</sequence>
<dbReference type="OrthoDB" id="7490880at2759"/>
<evidence type="ECO:0000256" key="1">
    <source>
        <dbReference type="SAM" id="MobiDB-lite"/>
    </source>
</evidence>
<gene>
    <name evidence="2" type="ORF">g.6965</name>
</gene>
<accession>A0A1E1W9Q1</accession>
<feature type="non-terminal residue" evidence="2">
    <location>
        <position position="107"/>
    </location>
</feature>
<evidence type="ECO:0000313" key="2">
    <source>
        <dbReference type="EMBL" id="JAT83704.1"/>
    </source>
</evidence>
<organism evidence="2">
    <name type="scientific">Pectinophora gossypiella</name>
    <name type="common">Cotton pink bollworm</name>
    <name type="synonym">Depressaria gossypiella</name>
    <dbReference type="NCBI Taxonomy" id="13191"/>
    <lineage>
        <taxon>Eukaryota</taxon>
        <taxon>Metazoa</taxon>
        <taxon>Ecdysozoa</taxon>
        <taxon>Arthropoda</taxon>
        <taxon>Hexapoda</taxon>
        <taxon>Insecta</taxon>
        <taxon>Pterygota</taxon>
        <taxon>Neoptera</taxon>
        <taxon>Endopterygota</taxon>
        <taxon>Lepidoptera</taxon>
        <taxon>Glossata</taxon>
        <taxon>Ditrysia</taxon>
        <taxon>Gelechioidea</taxon>
        <taxon>Gelechiidae</taxon>
        <taxon>Apatetrinae</taxon>
        <taxon>Pectinophora</taxon>
    </lineage>
</organism>
<feature type="non-terminal residue" evidence="2">
    <location>
        <position position="1"/>
    </location>
</feature>
<protein>
    <submittedName>
        <fullName evidence="2">Uncharacterized protein</fullName>
    </submittedName>
</protein>
<dbReference type="EMBL" id="GDQN01007350">
    <property type="protein sequence ID" value="JAT83704.1"/>
    <property type="molecule type" value="Transcribed_RNA"/>
</dbReference>
<feature type="region of interest" description="Disordered" evidence="1">
    <location>
        <begin position="1"/>
        <end position="29"/>
    </location>
</feature>
<name>A0A1E1W9Q1_PECGO</name>
<feature type="compositionally biased region" description="Polar residues" evidence="1">
    <location>
        <begin position="1"/>
        <end position="11"/>
    </location>
</feature>